<proteinExistence type="predicted"/>
<dbReference type="AlphaFoldDB" id="J0WXL9"/>
<gene>
    <name evidence="2" type="ORF">AURDEDRAFT_171176</name>
</gene>
<organism evidence="2 3">
    <name type="scientific">Auricularia subglabra (strain TFB-10046 / SS5)</name>
    <name type="common">White-rot fungus</name>
    <name type="synonym">Auricularia delicata (strain TFB10046)</name>
    <dbReference type="NCBI Taxonomy" id="717982"/>
    <lineage>
        <taxon>Eukaryota</taxon>
        <taxon>Fungi</taxon>
        <taxon>Dikarya</taxon>
        <taxon>Basidiomycota</taxon>
        <taxon>Agaricomycotina</taxon>
        <taxon>Agaricomycetes</taxon>
        <taxon>Auriculariales</taxon>
        <taxon>Auriculariaceae</taxon>
        <taxon>Auricularia</taxon>
    </lineage>
</organism>
<evidence type="ECO:0000313" key="2">
    <source>
        <dbReference type="EMBL" id="EJD39727.1"/>
    </source>
</evidence>
<accession>J0WXL9</accession>
<dbReference type="KEGG" id="adl:AURDEDRAFT_171176"/>
<keyword evidence="3" id="KW-1185">Reference proteome</keyword>
<dbReference type="InParanoid" id="J0WXL9"/>
<evidence type="ECO:0000259" key="1">
    <source>
        <dbReference type="SMART" id="SM00256"/>
    </source>
</evidence>
<name>J0WXL9_AURST</name>
<dbReference type="Gene3D" id="1.20.1280.50">
    <property type="match status" value="1"/>
</dbReference>
<sequence>MSSAAHVDALRPAFASYFKMVSDGVPEAAQIKRLCDELKEASHVLVSELLTQWDTDNNRTLCFPDEILALCFCFLPFRDRVLASHVSRRWRTVSLTRPAIWAYIDFDVSFRNQAELFRMALERTGAHPIDVFNCPHLDQGFVVEQSLVHHMHHIRTLQYDKALYTAPLLSPAPRLETLACEIIPLDIRADFLGGVVGQLTTLRFCTVSFPTKCPALSTVTKLSLRGPQYAHYARNLGLSFQLFPVLQSLHLSDLKHSFSTDLPAGLVPASLRSLHLHTSDPDYDLTQLYAGWRSNDLSSVEICHNAVLSRHYVHLVDAPLTLYVRRESESATSVVTGVGPGSRCRRLEYWEEADDQRVLAAQLVELKSALANVHAISVPATSLGPLLGVFAILPRLTRLTWAALAPLASLPVHRPDLPSIVLKVACDGRTCAPAAQDARGLLAQLEGFAHAKLPDIIVDGFAPAVLRGVPPPEFPGFRIAFRDGPASMRA</sequence>
<dbReference type="Pfam" id="PF00646">
    <property type="entry name" value="F-box"/>
    <property type="match status" value="1"/>
</dbReference>
<dbReference type="SMART" id="SM00256">
    <property type="entry name" value="FBOX"/>
    <property type="match status" value="1"/>
</dbReference>
<dbReference type="InterPro" id="IPR001810">
    <property type="entry name" value="F-box_dom"/>
</dbReference>
<reference evidence="3" key="1">
    <citation type="journal article" date="2012" name="Science">
        <title>The Paleozoic origin of enzymatic lignin decomposition reconstructed from 31 fungal genomes.</title>
        <authorList>
            <person name="Floudas D."/>
            <person name="Binder M."/>
            <person name="Riley R."/>
            <person name="Barry K."/>
            <person name="Blanchette R.A."/>
            <person name="Henrissat B."/>
            <person name="Martinez A.T."/>
            <person name="Otillar R."/>
            <person name="Spatafora J.W."/>
            <person name="Yadav J.S."/>
            <person name="Aerts A."/>
            <person name="Benoit I."/>
            <person name="Boyd A."/>
            <person name="Carlson A."/>
            <person name="Copeland A."/>
            <person name="Coutinho P.M."/>
            <person name="de Vries R.P."/>
            <person name="Ferreira P."/>
            <person name="Findley K."/>
            <person name="Foster B."/>
            <person name="Gaskell J."/>
            <person name="Glotzer D."/>
            <person name="Gorecki P."/>
            <person name="Heitman J."/>
            <person name="Hesse C."/>
            <person name="Hori C."/>
            <person name="Igarashi K."/>
            <person name="Jurgens J.A."/>
            <person name="Kallen N."/>
            <person name="Kersten P."/>
            <person name="Kohler A."/>
            <person name="Kuees U."/>
            <person name="Kumar T.K.A."/>
            <person name="Kuo A."/>
            <person name="LaButti K."/>
            <person name="Larrondo L.F."/>
            <person name="Lindquist E."/>
            <person name="Ling A."/>
            <person name="Lombard V."/>
            <person name="Lucas S."/>
            <person name="Lundell T."/>
            <person name="Martin R."/>
            <person name="McLaughlin D.J."/>
            <person name="Morgenstern I."/>
            <person name="Morin E."/>
            <person name="Murat C."/>
            <person name="Nagy L.G."/>
            <person name="Nolan M."/>
            <person name="Ohm R.A."/>
            <person name="Patyshakuliyeva A."/>
            <person name="Rokas A."/>
            <person name="Ruiz-Duenas F.J."/>
            <person name="Sabat G."/>
            <person name="Salamov A."/>
            <person name="Samejima M."/>
            <person name="Schmutz J."/>
            <person name="Slot J.C."/>
            <person name="St John F."/>
            <person name="Stenlid J."/>
            <person name="Sun H."/>
            <person name="Sun S."/>
            <person name="Syed K."/>
            <person name="Tsang A."/>
            <person name="Wiebenga A."/>
            <person name="Young D."/>
            <person name="Pisabarro A."/>
            <person name="Eastwood D.C."/>
            <person name="Martin F."/>
            <person name="Cullen D."/>
            <person name="Grigoriev I.V."/>
            <person name="Hibbett D.S."/>
        </authorList>
    </citation>
    <scope>NUCLEOTIDE SEQUENCE [LARGE SCALE GENOMIC DNA]</scope>
    <source>
        <strain evidence="3">TFB10046</strain>
    </source>
</reference>
<dbReference type="EMBL" id="JH687810">
    <property type="protein sequence ID" value="EJD39727.1"/>
    <property type="molecule type" value="Genomic_DNA"/>
</dbReference>
<dbReference type="SUPFAM" id="SSF81383">
    <property type="entry name" value="F-box domain"/>
    <property type="match status" value="1"/>
</dbReference>
<dbReference type="OrthoDB" id="2269034at2759"/>
<protein>
    <recommendedName>
        <fullName evidence="1">F-box domain-containing protein</fullName>
    </recommendedName>
</protein>
<dbReference type="Proteomes" id="UP000006514">
    <property type="component" value="Unassembled WGS sequence"/>
</dbReference>
<feature type="domain" description="F-box" evidence="1">
    <location>
        <begin position="63"/>
        <end position="103"/>
    </location>
</feature>
<dbReference type="InterPro" id="IPR036047">
    <property type="entry name" value="F-box-like_dom_sf"/>
</dbReference>
<evidence type="ECO:0000313" key="3">
    <source>
        <dbReference type="Proteomes" id="UP000006514"/>
    </source>
</evidence>